<dbReference type="AlphaFoldDB" id="A0A0B3VMS5"/>
<proteinExistence type="predicted"/>
<sequence length="147" mass="16930">MKIIEEYLNRLYKDDDSKDAEEIKEEIKGHLITSAREYMNQGYLEDEAQNKAIEQFDGGNDEDASIELRSIYTKKTDVRKERVKKLAGIRLKILNIFGWFFGAACLSAALSFYNTVPKWLIVLLVILIIILIILSIVISTLKINMEK</sequence>
<dbReference type="InterPro" id="IPR047928">
    <property type="entry name" value="Perm_prefix_1"/>
</dbReference>
<dbReference type="RefSeq" id="WP_039678754.1">
    <property type="nucleotide sequence ID" value="NZ_JWHR01000050.1"/>
</dbReference>
<keyword evidence="1" id="KW-1133">Transmembrane helix</keyword>
<feature type="transmembrane region" description="Helical" evidence="1">
    <location>
        <begin position="93"/>
        <end position="113"/>
    </location>
</feature>
<dbReference type="Proteomes" id="UP000031189">
    <property type="component" value="Unassembled WGS sequence"/>
</dbReference>
<evidence type="ECO:0000313" key="2">
    <source>
        <dbReference type="EMBL" id="KHS58081.1"/>
    </source>
</evidence>
<evidence type="ECO:0000256" key="1">
    <source>
        <dbReference type="SAM" id="Phobius"/>
    </source>
</evidence>
<reference evidence="2 3" key="1">
    <citation type="submission" date="2014-12" db="EMBL/GenBank/DDBJ databases">
        <title>Draft genome sequence of Terrisporobacter sp. 08-306576, isolated from the blood culture of a bacteremia patient.</title>
        <authorList>
            <person name="Lund L.C."/>
            <person name="Sydenham T.V."/>
            <person name="Hogh S.V."/>
            <person name="Skov M.N."/>
            <person name="Kemp M."/>
            <person name="Justesen U.S."/>
        </authorList>
    </citation>
    <scope>NUCLEOTIDE SEQUENCE [LARGE SCALE GENOMIC DNA]</scope>
    <source>
        <strain evidence="2 3">08-306576</strain>
    </source>
</reference>
<dbReference type="OrthoDB" id="1748704at2"/>
<dbReference type="STRING" id="1577792.QX51_04760"/>
<feature type="transmembrane region" description="Helical" evidence="1">
    <location>
        <begin position="119"/>
        <end position="141"/>
    </location>
</feature>
<dbReference type="NCBIfam" id="NF038403">
    <property type="entry name" value="perm_prefix_1"/>
    <property type="match status" value="1"/>
</dbReference>
<name>A0A0B3VMS5_9FIRM</name>
<keyword evidence="1" id="KW-0472">Membrane</keyword>
<accession>A0A0B3VMS5</accession>
<dbReference type="EMBL" id="JWHR01000050">
    <property type="protein sequence ID" value="KHS58081.1"/>
    <property type="molecule type" value="Genomic_DNA"/>
</dbReference>
<gene>
    <name evidence="2" type="ORF">QX51_04760</name>
</gene>
<protein>
    <submittedName>
        <fullName evidence="2">Uncharacterized protein</fullName>
    </submittedName>
</protein>
<comment type="caution">
    <text evidence="2">The sequence shown here is derived from an EMBL/GenBank/DDBJ whole genome shotgun (WGS) entry which is preliminary data.</text>
</comment>
<organism evidence="2 3">
    <name type="scientific">Terrisporobacter othiniensis</name>
    <dbReference type="NCBI Taxonomy" id="1577792"/>
    <lineage>
        <taxon>Bacteria</taxon>
        <taxon>Bacillati</taxon>
        <taxon>Bacillota</taxon>
        <taxon>Clostridia</taxon>
        <taxon>Peptostreptococcales</taxon>
        <taxon>Peptostreptococcaceae</taxon>
        <taxon>Terrisporobacter</taxon>
    </lineage>
</organism>
<keyword evidence="1" id="KW-0812">Transmembrane</keyword>
<evidence type="ECO:0000313" key="3">
    <source>
        <dbReference type="Proteomes" id="UP000031189"/>
    </source>
</evidence>
<keyword evidence="3" id="KW-1185">Reference proteome</keyword>